<evidence type="ECO:0000313" key="3">
    <source>
        <dbReference type="Proteomes" id="UP000314294"/>
    </source>
</evidence>
<proteinExistence type="predicted"/>
<feature type="region of interest" description="Disordered" evidence="1">
    <location>
        <begin position="76"/>
        <end position="105"/>
    </location>
</feature>
<gene>
    <name evidence="2" type="ORF">EYF80_019797</name>
</gene>
<protein>
    <submittedName>
        <fullName evidence="2">Uncharacterized protein</fullName>
    </submittedName>
</protein>
<evidence type="ECO:0000313" key="2">
    <source>
        <dbReference type="EMBL" id="TNN69924.1"/>
    </source>
</evidence>
<dbReference type="Proteomes" id="UP000314294">
    <property type="component" value="Unassembled WGS sequence"/>
</dbReference>
<keyword evidence="3" id="KW-1185">Reference proteome</keyword>
<dbReference type="EMBL" id="SRLO01000169">
    <property type="protein sequence ID" value="TNN69924.1"/>
    <property type="molecule type" value="Genomic_DNA"/>
</dbReference>
<comment type="caution">
    <text evidence="2">The sequence shown here is derived from an EMBL/GenBank/DDBJ whole genome shotgun (WGS) entry which is preliminary data.</text>
</comment>
<accession>A0A4Z2HY30</accession>
<organism evidence="2 3">
    <name type="scientific">Liparis tanakae</name>
    <name type="common">Tanaka's snailfish</name>
    <dbReference type="NCBI Taxonomy" id="230148"/>
    <lineage>
        <taxon>Eukaryota</taxon>
        <taxon>Metazoa</taxon>
        <taxon>Chordata</taxon>
        <taxon>Craniata</taxon>
        <taxon>Vertebrata</taxon>
        <taxon>Euteleostomi</taxon>
        <taxon>Actinopterygii</taxon>
        <taxon>Neopterygii</taxon>
        <taxon>Teleostei</taxon>
        <taxon>Neoteleostei</taxon>
        <taxon>Acanthomorphata</taxon>
        <taxon>Eupercaria</taxon>
        <taxon>Perciformes</taxon>
        <taxon>Cottioidei</taxon>
        <taxon>Cottales</taxon>
        <taxon>Liparidae</taxon>
        <taxon>Liparis</taxon>
    </lineage>
</organism>
<evidence type="ECO:0000256" key="1">
    <source>
        <dbReference type="SAM" id="MobiDB-lite"/>
    </source>
</evidence>
<sequence>MKGRGSDGDGARLVFHELPPAYTQNKEQALSGRTDLFPEQHSGLVSGIRAVLVAQEDDMDSICYSVFKPQHKDDAAAFHENAGTPADCRGPPAAAAGQKTSLRTP</sequence>
<dbReference type="AlphaFoldDB" id="A0A4Z2HY30"/>
<reference evidence="2 3" key="1">
    <citation type="submission" date="2019-03" db="EMBL/GenBank/DDBJ databases">
        <title>First draft genome of Liparis tanakae, snailfish: a comprehensive survey of snailfish specific genes.</title>
        <authorList>
            <person name="Kim W."/>
            <person name="Song I."/>
            <person name="Jeong J.-H."/>
            <person name="Kim D."/>
            <person name="Kim S."/>
            <person name="Ryu S."/>
            <person name="Song J.Y."/>
            <person name="Lee S.K."/>
        </authorList>
    </citation>
    <scope>NUCLEOTIDE SEQUENCE [LARGE SCALE GENOMIC DNA]</scope>
    <source>
        <tissue evidence="2">Muscle</tissue>
    </source>
</reference>
<name>A0A4Z2HY30_9TELE</name>